<name>A0AC35TPK2_9BILA</name>
<organism evidence="1 2">
    <name type="scientific">Rhabditophanes sp. KR3021</name>
    <dbReference type="NCBI Taxonomy" id="114890"/>
    <lineage>
        <taxon>Eukaryota</taxon>
        <taxon>Metazoa</taxon>
        <taxon>Ecdysozoa</taxon>
        <taxon>Nematoda</taxon>
        <taxon>Chromadorea</taxon>
        <taxon>Rhabditida</taxon>
        <taxon>Tylenchina</taxon>
        <taxon>Panagrolaimomorpha</taxon>
        <taxon>Strongyloidoidea</taxon>
        <taxon>Alloionematidae</taxon>
        <taxon>Rhabditophanes</taxon>
    </lineage>
</organism>
<proteinExistence type="predicted"/>
<protein>
    <submittedName>
        <fullName evidence="2">PPM-type phosphatase domain-containing protein</fullName>
    </submittedName>
</protein>
<reference evidence="2" key="1">
    <citation type="submission" date="2016-11" db="UniProtKB">
        <authorList>
            <consortium name="WormBaseParasite"/>
        </authorList>
    </citation>
    <scope>IDENTIFICATION</scope>
    <source>
        <strain evidence="2">KR3021</strain>
    </source>
</reference>
<evidence type="ECO:0000313" key="1">
    <source>
        <dbReference type="Proteomes" id="UP000095286"/>
    </source>
</evidence>
<sequence length="454" mass="50482">MSFCRSTLSIRPKRGATTRATIDAKIRAFERSYTINEGAVARVDVCQLAANAPVEDNFSIARCLSSDASLFGIFDGHGGYTCSRNVSIRLFDYICAAVLKKHVVKEDIPIMERLKWISSSIVHKLPQLFELKHEKNVRAFYQNFQKSSSSFTVRKAIQAAFVALDDDIGNGALPDIKGHFCRQSAAIAASGSCATVAHIRSSNLHVANIGDSAAVMGVLNNGTIVSRQITRFHNPENADEVKRVRQAHPQNERGTILKNGRLLGELIPLRAFGDVQFKWSRDLQKIILAPLGYNVPQNLTTPPYLTALPDVFYHQLTPNDKFLIVCSDGIFDFLDPDTVVRIVNDHCRGRETLTAYKPTNGITLDKVIEELSSRRFGSNKKPIDDNSATHIVRHALGGVTKSLDEQYANLKDQLNHPQGIARNYRDDMTVIVIHFNQQFLTDETDTDAISTDSQ</sequence>
<evidence type="ECO:0000313" key="2">
    <source>
        <dbReference type="WBParaSite" id="RSKR_0000271100.1"/>
    </source>
</evidence>
<dbReference type="WBParaSite" id="RSKR_0000271100.1">
    <property type="protein sequence ID" value="RSKR_0000271100.1"/>
    <property type="gene ID" value="RSKR_0000271100"/>
</dbReference>
<accession>A0AC35TPK2</accession>
<dbReference type="Proteomes" id="UP000095286">
    <property type="component" value="Unplaced"/>
</dbReference>